<name>A0ABP8KQ35_9BACT</name>
<keyword evidence="1" id="KW-1133">Transmembrane helix</keyword>
<comment type="caution">
    <text evidence="2">The sequence shown here is derived from an EMBL/GenBank/DDBJ whole genome shotgun (WGS) entry which is preliminary data.</text>
</comment>
<feature type="transmembrane region" description="Helical" evidence="1">
    <location>
        <begin position="175"/>
        <end position="195"/>
    </location>
</feature>
<proteinExistence type="predicted"/>
<reference evidence="3" key="1">
    <citation type="journal article" date="2019" name="Int. J. Syst. Evol. Microbiol.">
        <title>The Global Catalogue of Microorganisms (GCM) 10K type strain sequencing project: providing services to taxonomists for standard genome sequencing and annotation.</title>
        <authorList>
            <consortium name="The Broad Institute Genomics Platform"/>
            <consortium name="The Broad Institute Genome Sequencing Center for Infectious Disease"/>
            <person name="Wu L."/>
            <person name="Ma J."/>
        </authorList>
    </citation>
    <scope>NUCLEOTIDE SEQUENCE [LARGE SCALE GENOMIC DNA]</scope>
    <source>
        <strain evidence="3">JCM 17925</strain>
    </source>
</reference>
<feature type="transmembrane region" description="Helical" evidence="1">
    <location>
        <begin position="395"/>
        <end position="414"/>
    </location>
</feature>
<evidence type="ECO:0000313" key="3">
    <source>
        <dbReference type="Proteomes" id="UP001500936"/>
    </source>
</evidence>
<protein>
    <recommendedName>
        <fullName evidence="4">ATP/ADP translocase</fullName>
    </recommendedName>
</protein>
<dbReference type="RefSeq" id="WP_345269627.1">
    <property type="nucleotide sequence ID" value="NZ_BAABHB010000009.1"/>
</dbReference>
<feature type="transmembrane region" description="Helical" evidence="1">
    <location>
        <begin position="266"/>
        <end position="286"/>
    </location>
</feature>
<evidence type="ECO:0000256" key="1">
    <source>
        <dbReference type="SAM" id="Phobius"/>
    </source>
</evidence>
<feature type="transmembrane region" description="Helical" evidence="1">
    <location>
        <begin position="49"/>
        <end position="66"/>
    </location>
</feature>
<feature type="transmembrane region" description="Helical" evidence="1">
    <location>
        <begin position="143"/>
        <end position="166"/>
    </location>
</feature>
<dbReference type="InterPro" id="IPR016024">
    <property type="entry name" value="ARM-type_fold"/>
</dbReference>
<dbReference type="InterPro" id="IPR011989">
    <property type="entry name" value="ARM-like"/>
</dbReference>
<keyword evidence="3" id="KW-1185">Reference proteome</keyword>
<accession>A0ABP8KQ35</accession>
<feature type="transmembrane region" description="Helical" evidence="1">
    <location>
        <begin position="306"/>
        <end position="329"/>
    </location>
</feature>
<organism evidence="2 3">
    <name type="scientific">Nibrella viscosa</name>
    <dbReference type="NCBI Taxonomy" id="1084524"/>
    <lineage>
        <taxon>Bacteria</taxon>
        <taxon>Pseudomonadati</taxon>
        <taxon>Bacteroidota</taxon>
        <taxon>Cytophagia</taxon>
        <taxon>Cytophagales</taxon>
        <taxon>Spirosomataceae</taxon>
        <taxon>Nibrella</taxon>
    </lineage>
</organism>
<feature type="transmembrane region" description="Helical" evidence="1">
    <location>
        <begin position="78"/>
        <end position="98"/>
    </location>
</feature>
<evidence type="ECO:0008006" key="4">
    <source>
        <dbReference type="Google" id="ProtNLM"/>
    </source>
</evidence>
<dbReference type="Proteomes" id="UP001500936">
    <property type="component" value="Unassembled WGS sequence"/>
</dbReference>
<keyword evidence="1" id="KW-0812">Transmembrane</keyword>
<dbReference type="Pfam" id="PF13646">
    <property type="entry name" value="HEAT_2"/>
    <property type="match status" value="1"/>
</dbReference>
<feature type="transmembrane region" description="Helical" evidence="1">
    <location>
        <begin position="15"/>
        <end position="37"/>
    </location>
</feature>
<dbReference type="Gene3D" id="1.25.10.10">
    <property type="entry name" value="Leucine-rich Repeat Variant"/>
    <property type="match status" value="1"/>
</dbReference>
<keyword evidence="1" id="KW-0472">Membrane</keyword>
<feature type="transmembrane region" description="Helical" evidence="1">
    <location>
        <begin position="227"/>
        <end position="245"/>
    </location>
</feature>
<gene>
    <name evidence="2" type="ORF">GCM10023187_39150</name>
</gene>
<evidence type="ECO:0000313" key="2">
    <source>
        <dbReference type="EMBL" id="GAA4412271.1"/>
    </source>
</evidence>
<feature type="transmembrane region" description="Helical" evidence="1">
    <location>
        <begin position="107"/>
        <end position="131"/>
    </location>
</feature>
<dbReference type="SUPFAM" id="SSF48371">
    <property type="entry name" value="ARM repeat"/>
    <property type="match status" value="1"/>
</dbReference>
<sequence length="853" mass="96623">MNVLKVLDIRREEKAIVFLFISYAFLYGFGMYMYYVAATTLFLSKFENTMLPIAYIVGGIMLHFIGRSNNFLQIKFKFSSVSVYLLVSLILSMGLLLASHEITSNKWIVFVLFLWIRTNLFVFNFTFWLSASRVFNLEQAKRIFSTISIGEVASSIVANLMVKLLLSNKVVGVEGLLFIAFTSIGLSLSVFWIIVRQNINTLTFTKARPDHPAPGEVASSSFFTNRYHLYLYLLGLLPVASLYLVEFNFSITSKKQYPNQVQLAEFLGQFLFLCSVIELLVKAFLYRFVTKTFGLSAGLKMMPFGLVLISVSIVGLELMGSSVFFLLLISRFMVTSIRRAFSDTSFQLLYQPIPAQESVHLQNQVESYAKPLGYIVAGGFLITLMQFKVVGTLEVYTLLLGVLGLWMLCSVLMLDEYRTRLMAPIMQIRNALRPAAVQATTGEPGPAEDNFSLEDLQALSESRNRNDRLTSARHLGFSKRYLAYRPLIKLMKDPDPGVRLAAIESAGRLRRTEVWPSLLSNLNEPPFRSATIEAMVALGESAVNAIEKSFTKLGDQNELLLCLLEIPQQTGGQKAIQFLRRNLYHPVPVIRNKVYEALSTLGYKANYTERVALLQEVDDKLTFYLWTIAAEADLADYLTDKRLLELLHLERQQVLSKIFNLLAVMYGDSRIDQLRNLLTDTSNRKGYLVEIANLVLPEEIKVRLLPIIEDVPTQEILQRSQIFYPQQSLSPRERLMDIVNKDPSNQQEQTRTMALYQLLSFPDEDLLSLFLAFAASDSEALSEVALYAIYTRSIPQFTELKAYFTMGNDLFHLSLCERISHYTSADDLLIGTHETAAPPNAMMKAAIEHSLEN</sequence>
<dbReference type="EMBL" id="BAABHB010000009">
    <property type="protein sequence ID" value="GAA4412271.1"/>
    <property type="molecule type" value="Genomic_DNA"/>
</dbReference>